<feature type="domain" description="Alpha-D-phosphohexomutase alpha/beta/alpha" evidence="16">
    <location>
        <begin position="43"/>
        <end position="181"/>
    </location>
</feature>
<dbReference type="InterPro" id="IPR005841">
    <property type="entry name" value="Alpha-D-phosphohexomutase_SF"/>
</dbReference>
<evidence type="ECO:0000259" key="16">
    <source>
        <dbReference type="Pfam" id="PF02878"/>
    </source>
</evidence>
<dbReference type="Pfam" id="PF02879">
    <property type="entry name" value="PGM_PMM_II"/>
    <property type="match status" value="1"/>
</dbReference>
<comment type="pathway">
    <text evidence="4">Lipid metabolism.</text>
</comment>
<evidence type="ECO:0000313" key="19">
    <source>
        <dbReference type="EMBL" id="PSJ31796.1"/>
    </source>
</evidence>
<name>A0A2P7Q1G7_9FIRM</name>
<keyword evidence="10" id="KW-0413">Isomerase</keyword>
<accession>A0A2P7Q1G7</accession>
<dbReference type="GO" id="GO:0004614">
    <property type="term" value="F:phosphoglucomutase activity"/>
    <property type="evidence" value="ECO:0007669"/>
    <property type="project" value="UniProtKB-EC"/>
</dbReference>
<evidence type="ECO:0000256" key="13">
    <source>
        <dbReference type="ARBA" id="ARBA00041467"/>
    </source>
</evidence>
<evidence type="ECO:0000256" key="3">
    <source>
        <dbReference type="ARBA" id="ARBA00005164"/>
    </source>
</evidence>
<comment type="pathway">
    <text evidence="3">Glycolipid metabolism; diglucosyl-diacylglycerol biosynthesis.</text>
</comment>
<reference evidence="19" key="1">
    <citation type="thesis" date="2015" institute="Rutgers" country="The State University of New Jersey, 14 College Farm Rd., New Brunswick, NJ, USA">
        <title>Ammonia toxicity in bacteria and its implications for treatment of and resource recovery from highly nitrogenous organic wastes.</title>
        <authorList>
            <person name="Luther A.K."/>
        </authorList>
    </citation>
    <scope>NUCLEOTIDE SEQUENCE</scope>
    <source>
        <strain evidence="19">RT-10B</strain>
    </source>
</reference>
<evidence type="ECO:0000256" key="6">
    <source>
        <dbReference type="ARBA" id="ARBA00012728"/>
    </source>
</evidence>
<dbReference type="EMBL" id="JYGE01000003">
    <property type="protein sequence ID" value="PSJ31796.1"/>
    <property type="molecule type" value="Genomic_DNA"/>
</dbReference>
<dbReference type="OrthoDB" id="9806956at2"/>
<dbReference type="PROSITE" id="PS00710">
    <property type="entry name" value="PGM_PMM"/>
    <property type="match status" value="1"/>
</dbReference>
<dbReference type="InterPro" id="IPR005843">
    <property type="entry name" value="A-D-PHexomutase_C"/>
</dbReference>
<evidence type="ECO:0000256" key="5">
    <source>
        <dbReference type="ARBA" id="ARBA00010231"/>
    </source>
</evidence>
<feature type="domain" description="Alpha-D-phosphohexomutase alpha/beta/alpha" evidence="18">
    <location>
        <begin position="324"/>
        <end position="450"/>
    </location>
</feature>
<evidence type="ECO:0000256" key="8">
    <source>
        <dbReference type="ARBA" id="ARBA00022723"/>
    </source>
</evidence>
<evidence type="ECO:0000256" key="2">
    <source>
        <dbReference type="ARBA" id="ARBA00001946"/>
    </source>
</evidence>
<dbReference type="EC" id="5.4.2.2" evidence="6"/>
<dbReference type="Gene3D" id="3.30.310.50">
    <property type="entry name" value="Alpha-D-phosphohexomutase, C-terminal domain"/>
    <property type="match status" value="1"/>
</dbReference>
<evidence type="ECO:0000256" key="7">
    <source>
        <dbReference type="ARBA" id="ARBA00022553"/>
    </source>
</evidence>
<protein>
    <recommendedName>
        <fullName evidence="11">Phosphoglucomutase</fullName>
        <ecNumber evidence="6">5.4.2.2</ecNumber>
    </recommendedName>
    <alternativeName>
        <fullName evidence="13">Alpha-phosphoglucomutase</fullName>
    </alternativeName>
    <alternativeName>
        <fullName evidence="12">Glucose phosphomutase</fullName>
    </alternativeName>
</protein>
<dbReference type="GO" id="GO:0008973">
    <property type="term" value="F:phosphopentomutase activity"/>
    <property type="evidence" value="ECO:0007669"/>
    <property type="project" value="TreeGrafter"/>
</dbReference>
<keyword evidence="8 14" id="KW-0479">Metal-binding</keyword>
<evidence type="ECO:0000259" key="17">
    <source>
        <dbReference type="Pfam" id="PF02879"/>
    </source>
</evidence>
<evidence type="ECO:0000256" key="1">
    <source>
        <dbReference type="ARBA" id="ARBA00000443"/>
    </source>
</evidence>
<dbReference type="SUPFAM" id="SSF53738">
    <property type="entry name" value="Phosphoglucomutase, first 3 domains"/>
    <property type="match status" value="3"/>
</dbReference>
<dbReference type="GO" id="GO:0006166">
    <property type="term" value="P:purine ribonucleoside salvage"/>
    <property type="evidence" value="ECO:0007669"/>
    <property type="project" value="TreeGrafter"/>
</dbReference>
<dbReference type="PANTHER" id="PTHR45745:SF1">
    <property type="entry name" value="PHOSPHOGLUCOMUTASE 2B-RELATED"/>
    <property type="match status" value="1"/>
</dbReference>
<dbReference type="Pfam" id="PF02880">
    <property type="entry name" value="PGM_PMM_III"/>
    <property type="match status" value="1"/>
</dbReference>
<organism evidence="19 20">
    <name type="scientific">Peptostreptococcus russellii</name>
    <dbReference type="NCBI Taxonomy" id="215200"/>
    <lineage>
        <taxon>Bacteria</taxon>
        <taxon>Bacillati</taxon>
        <taxon>Bacillota</taxon>
        <taxon>Clostridia</taxon>
        <taxon>Peptostreptococcales</taxon>
        <taxon>Peptostreptococcaceae</taxon>
        <taxon>Peptostreptococcus</taxon>
    </lineage>
</organism>
<dbReference type="Pfam" id="PF00408">
    <property type="entry name" value="PGM_PMM_IV"/>
    <property type="match status" value="1"/>
</dbReference>
<dbReference type="Pfam" id="PF02878">
    <property type="entry name" value="PGM_PMM_I"/>
    <property type="match status" value="1"/>
</dbReference>
<sequence>MDYMKIYNNWLESDYFDRDTKEELLSIKNDEKEIEDRFYRDLEFGTAGLRGIVEAGTNRMNLYTIRKTSYGLAKYFLNNHVDASERGIVIAHDNRNMSREFCMEVAQTFASAGIKVYYFDNLRTTPMLSYSVRKLNCIGGIVITASHNPPQYNGYKVYGENGAQIMPDVADKVLNEIESIKDFSDIPTFKEEDSSMMILLDKSIDDDFIEAVEKNLIRKEMISDYAKDFKVVYTPLCGTGRVAVLRVLKDSGFENVIVVPEEEMPDPNFAGIKTPNPEESVALTRGINLLKKEDADILIANDPDCDRVGVAVKNSVGEVVLLTGNQIGGLLTDYVIEGLKEKDRLADNACIIKTIVTSEFGSDIAKANGVDVVSILTGFKFMGDKMTQYARDGSKTFIMGYEESYGYLIGDQCRDKDGVVATLMIAEMAIYYRSKGKSLYEALIELYEKYGFYREKTTSIYLEGKEGSEKIDRIMKYLRENPLKEIASIDVLKLEDFKLGVDGFPKSNVLKYYLIDGSWIALRPSGTEPKIKIYIGTHDKSDKIATERLNSIDTFVLDIVKSIN</sequence>
<dbReference type="Proteomes" id="UP000241434">
    <property type="component" value="Unassembled WGS sequence"/>
</dbReference>
<keyword evidence="20" id="KW-1185">Reference proteome</keyword>
<gene>
    <name evidence="19" type="ORF">UF10_04040</name>
</gene>
<evidence type="ECO:0000256" key="12">
    <source>
        <dbReference type="ARBA" id="ARBA00041398"/>
    </source>
</evidence>
<feature type="domain" description="Alpha-D-phosphohexomutase C-terminal" evidence="15">
    <location>
        <begin position="497"/>
        <end position="541"/>
    </location>
</feature>
<dbReference type="InterPro" id="IPR016055">
    <property type="entry name" value="A-D-PHexomutase_a/b/a-I/II/III"/>
</dbReference>
<evidence type="ECO:0000256" key="11">
    <source>
        <dbReference type="ARBA" id="ARBA00039995"/>
    </source>
</evidence>
<feature type="domain" description="Alpha-D-phosphohexomutase alpha/beta/alpha" evidence="17">
    <location>
        <begin position="207"/>
        <end position="311"/>
    </location>
</feature>
<dbReference type="SUPFAM" id="SSF55957">
    <property type="entry name" value="Phosphoglucomutase, C-terminal domain"/>
    <property type="match status" value="1"/>
</dbReference>
<evidence type="ECO:0000259" key="18">
    <source>
        <dbReference type="Pfam" id="PF02880"/>
    </source>
</evidence>
<dbReference type="InterPro" id="IPR016066">
    <property type="entry name" value="A-D-PHexomutase_CS"/>
</dbReference>
<comment type="similarity">
    <text evidence="5 14">Belongs to the phosphohexose mutase family.</text>
</comment>
<dbReference type="InterPro" id="IPR036900">
    <property type="entry name" value="A-D-PHexomutase_C_sf"/>
</dbReference>
<evidence type="ECO:0000256" key="9">
    <source>
        <dbReference type="ARBA" id="ARBA00022842"/>
    </source>
</evidence>
<comment type="cofactor">
    <cofactor evidence="2">
        <name>Mg(2+)</name>
        <dbReference type="ChEBI" id="CHEBI:18420"/>
    </cofactor>
</comment>
<dbReference type="RefSeq" id="WP_106776544.1">
    <property type="nucleotide sequence ID" value="NZ_JYGE01000003.1"/>
</dbReference>
<evidence type="ECO:0000256" key="4">
    <source>
        <dbReference type="ARBA" id="ARBA00005189"/>
    </source>
</evidence>
<dbReference type="PRINTS" id="PR00509">
    <property type="entry name" value="PGMPMM"/>
</dbReference>
<evidence type="ECO:0000256" key="10">
    <source>
        <dbReference type="ARBA" id="ARBA00023235"/>
    </source>
</evidence>
<dbReference type="InterPro" id="IPR005845">
    <property type="entry name" value="A-D-PHexomutase_a/b/a-II"/>
</dbReference>
<dbReference type="CDD" id="cd05799">
    <property type="entry name" value="PGM2"/>
    <property type="match status" value="1"/>
</dbReference>
<dbReference type="AlphaFoldDB" id="A0A2P7Q1G7"/>
<dbReference type="InterPro" id="IPR005844">
    <property type="entry name" value="A-D-PHexomutase_a/b/a-I"/>
</dbReference>
<keyword evidence="7" id="KW-0597">Phosphoprotein</keyword>
<dbReference type="InterPro" id="IPR005846">
    <property type="entry name" value="A-D-PHexomutase_a/b/a-III"/>
</dbReference>
<dbReference type="Gene3D" id="3.40.120.10">
    <property type="entry name" value="Alpha-D-Glucose-1,6-Bisphosphate, subunit A, domain 3"/>
    <property type="match status" value="3"/>
</dbReference>
<proteinExistence type="inferred from homology"/>
<dbReference type="PANTHER" id="PTHR45745">
    <property type="entry name" value="PHOSPHOMANNOMUTASE 45A"/>
    <property type="match status" value="1"/>
</dbReference>
<dbReference type="GO" id="GO:0005975">
    <property type="term" value="P:carbohydrate metabolic process"/>
    <property type="evidence" value="ECO:0007669"/>
    <property type="project" value="InterPro"/>
</dbReference>
<keyword evidence="9 14" id="KW-0460">Magnesium</keyword>
<evidence type="ECO:0000259" key="15">
    <source>
        <dbReference type="Pfam" id="PF00408"/>
    </source>
</evidence>
<evidence type="ECO:0000256" key="14">
    <source>
        <dbReference type="RuleBase" id="RU004326"/>
    </source>
</evidence>
<comment type="caution">
    <text evidence="19">The sequence shown here is derived from an EMBL/GenBank/DDBJ whole genome shotgun (WGS) entry which is preliminary data.</text>
</comment>
<comment type="catalytic activity">
    <reaction evidence="1">
        <text>alpha-D-glucose 1-phosphate = alpha-D-glucose 6-phosphate</text>
        <dbReference type="Rhea" id="RHEA:23536"/>
        <dbReference type="ChEBI" id="CHEBI:58225"/>
        <dbReference type="ChEBI" id="CHEBI:58601"/>
        <dbReference type="EC" id="5.4.2.2"/>
    </reaction>
</comment>
<evidence type="ECO:0000313" key="20">
    <source>
        <dbReference type="Proteomes" id="UP000241434"/>
    </source>
</evidence>
<dbReference type="GO" id="GO:0000287">
    <property type="term" value="F:magnesium ion binding"/>
    <property type="evidence" value="ECO:0007669"/>
    <property type="project" value="InterPro"/>
</dbReference>